<keyword evidence="2" id="KW-1185">Reference proteome</keyword>
<accession>S9TJX7</accession>
<dbReference type="AlphaFoldDB" id="S9TJX7"/>
<proteinExistence type="predicted"/>
<dbReference type="Proteomes" id="UP000015354">
    <property type="component" value="Unassembled WGS sequence"/>
</dbReference>
<dbReference type="EMBL" id="ATMH01009913">
    <property type="protein sequence ID" value="EPY18462.1"/>
    <property type="molecule type" value="Genomic_DNA"/>
</dbReference>
<evidence type="ECO:0000313" key="1">
    <source>
        <dbReference type="EMBL" id="EPY18462.1"/>
    </source>
</evidence>
<reference evidence="1 2" key="1">
    <citation type="journal article" date="2013" name="PLoS ONE">
        <title>Predicting the Proteins of Angomonas deanei, Strigomonas culicis and Their Respective Endosymbionts Reveals New Aspects of the Trypanosomatidae Family.</title>
        <authorList>
            <person name="Motta M.C."/>
            <person name="Martins A.C."/>
            <person name="de Souza S.S."/>
            <person name="Catta-Preta C.M."/>
            <person name="Silva R."/>
            <person name="Klein C.C."/>
            <person name="de Almeida L.G."/>
            <person name="de Lima Cunha O."/>
            <person name="Ciapina L.P."/>
            <person name="Brocchi M."/>
            <person name="Colabardini A.C."/>
            <person name="de Araujo Lima B."/>
            <person name="Machado C.R."/>
            <person name="de Almeida Soares C.M."/>
            <person name="Probst C.M."/>
            <person name="de Menezes C.B."/>
            <person name="Thompson C.E."/>
            <person name="Bartholomeu D.C."/>
            <person name="Gradia D.F."/>
            <person name="Pavoni D.P."/>
            <person name="Grisard E.C."/>
            <person name="Fantinatti-Garboggini F."/>
            <person name="Marchini F.K."/>
            <person name="Rodrigues-Luiz G.F."/>
            <person name="Wagner G."/>
            <person name="Goldman G.H."/>
            <person name="Fietto J.L."/>
            <person name="Elias M.C."/>
            <person name="Goldman M.H."/>
            <person name="Sagot M.F."/>
            <person name="Pereira M."/>
            <person name="Stoco P.H."/>
            <person name="de Mendonca-Neto R.P."/>
            <person name="Teixeira S.M."/>
            <person name="Maciel T.E."/>
            <person name="de Oliveira Mendes T.A."/>
            <person name="Urmenyi T.P."/>
            <person name="de Souza W."/>
            <person name="Schenkman S."/>
            <person name="de Vasconcelos A.T."/>
        </authorList>
    </citation>
    <scope>NUCLEOTIDE SEQUENCE [LARGE SCALE GENOMIC DNA]</scope>
</reference>
<sequence>MVIKHPYYSLLYRVSVSVEQVFSAVLVSYSHAASLRETGSAVPPVPYEGHRMPFLYFCSTATLALPSLQCHRLHCGHCGTVCSTALLPFKAL</sequence>
<name>S9TJX7_9TRYP</name>
<comment type="caution">
    <text evidence="1">The sequence shown here is derived from an EMBL/GenBank/DDBJ whole genome shotgun (WGS) entry which is preliminary data.</text>
</comment>
<evidence type="ECO:0000313" key="2">
    <source>
        <dbReference type="Proteomes" id="UP000015354"/>
    </source>
</evidence>
<protein>
    <submittedName>
        <fullName evidence="1">Uncharacterized protein</fullName>
    </submittedName>
</protein>
<organism evidence="1 2">
    <name type="scientific">Strigomonas culicis</name>
    <dbReference type="NCBI Taxonomy" id="28005"/>
    <lineage>
        <taxon>Eukaryota</taxon>
        <taxon>Discoba</taxon>
        <taxon>Euglenozoa</taxon>
        <taxon>Kinetoplastea</taxon>
        <taxon>Metakinetoplastina</taxon>
        <taxon>Trypanosomatida</taxon>
        <taxon>Trypanosomatidae</taxon>
        <taxon>Strigomonadinae</taxon>
        <taxon>Strigomonas</taxon>
    </lineage>
</organism>
<gene>
    <name evidence="1" type="ORF">STCU_09959</name>
</gene>